<evidence type="ECO:0000259" key="7">
    <source>
        <dbReference type="PROSITE" id="PS50059"/>
    </source>
</evidence>
<dbReference type="Pfam" id="PF17800">
    <property type="entry name" value="NPL"/>
    <property type="match status" value="1"/>
</dbReference>
<reference evidence="8" key="1">
    <citation type="submission" date="2021-01" db="EMBL/GenBank/DDBJ databases">
        <authorList>
            <person name="Corre E."/>
            <person name="Pelletier E."/>
            <person name="Niang G."/>
            <person name="Scheremetjew M."/>
            <person name="Finn R."/>
            <person name="Kale V."/>
            <person name="Holt S."/>
            <person name="Cochrane G."/>
            <person name="Meng A."/>
            <person name="Brown T."/>
            <person name="Cohen L."/>
        </authorList>
    </citation>
    <scope>NUCLEOTIDE SEQUENCE</scope>
    <source>
        <strain evidence="8">SoJaBio B1-5/56/2</strain>
    </source>
</reference>
<gene>
    <name evidence="8" type="ORF">NAES01612_LOCUS6206</name>
</gene>
<evidence type="ECO:0000256" key="2">
    <source>
        <dbReference type="ARBA" id="ARBA00013194"/>
    </source>
</evidence>
<dbReference type="PANTHER" id="PTHR43811:SF19">
    <property type="entry name" value="39 KDA FK506-BINDING NUCLEAR PROTEIN"/>
    <property type="match status" value="1"/>
</dbReference>
<protein>
    <recommendedName>
        <fullName evidence="2 5">peptidylprolyl isomerase</fullName>
        <ecNumber evidence="2 5">5.2.1.8</ecNumber>
    </recommendedName>
</protein>
<feature type="compositionally biased region" description="Acidic residues" evidence="6">
    <location>
        <begin position="120"/>
        <end position="142"/>
    </location>
</feature>
<dbReference type="InterPro" id="IPR046357">
    <property type="entry name" value="PPIase_dom_sf"/>
</dbReference>
<dbReference type="InterPro" id="IPR041232">
    <property type="entry name" value="NPL"/>
</dbReference>
<dbReference type="SUPFAM" id="SSF69203">
    <property type="entry name" value="Nucleoplasmin-like core domain"/>
    <property type="match status" value="1"/>
</dbReference>
<name>A0A7S4KFM9_9EUKA</name>
<dbReference type="EC" id="5.2.1.8" evidence="2 5"/>
<feature type="compositionally biased region" description="Basic and acidic residues" evidence="6">
    <location>
        <begin position="188"/>
        <end position="231"/>
    </location>
</feature>
<sequence>MDADQSLDMDHSFAPEMEAREFFWSMEIKPGKRYSETLNEDLHITHICLGDDAKANSLSILYCEPEENLVHPICRLREGKTDQLMLNLYFPAGADLTLFSKEDSATLHLLGYFQEVNDFDSEDEEDSDIEDSEDEEEEDEEVKIDPKSSKRKAEAPPTQQQPTKKAKDAKKSIATASAPNLGQVNLKEATKKKEVAKKEVKKDAKKEAPKKEEPAKKEAPKKEAPKKDEIGMSKKLAQGVVATVTQAGKGTAVAKNGKKVKVQYRGTLQKGGKQFDAGKIDFRLGIGEVIKGWDIGVNGMKLGEKRTLIIPPAAGYGKRGAPPDIPPHATLKFEVTLLNIQ</sequence>
<dbReference type="PANTHER" id="PTHR43811">
    <property type="entry name" value="FKBP-TYPE PEPTIDYL-PROLYL CIS-TRANS ISOMERASE FKPA"/>
    <property type="match status" value="1"/>
</dbReference>
<dbReference type="FunFam" id="3.10.50.40:FF:000006">
    <property type="entry name" value="Peptidyl-prolyl cis-trans isomerase"/>
    <property type="match status" value="1"/>
</dbReference>
<dbReference type="Pfam" id="PF00254">
    <property type="entry name" value="FKBP_C"/>
    <property type="match status" value="1"/>
</dbReference>
<dbReference type="GO" id="GO:0005730">
    <property type="term" value="C:nucleolus"/>
    <property type="evidence" value="ECO:0007669"/>
    <property type="project" value="TreeGrafter"/>
</dbReference>
<evidence type="ECO:0000256" key="6">
    <source>
        <dbReference type="SAM" id="MobiDB-lite"/>
    </source>
</evidence>
<evidence type="ECO:0000256" key="4">
    <source>
        <dbReference type="ARBA" id="ARBA00023235"/>
    </source>
</evidence>
<feature type="domain" description="PPIase FKBP-type" evidence="7">
    <location>
        <begin position="257"/>
        <end position="341"/>
    </location>
</feature>
<evidence type="ECO:0000256" key="1">
    <source>
        <dbReference type="ARBA" id="ARBA00000971"/>
    </source>
</evidence>
<accession>A0A7S4KFM9</accession>
<feature type="compositionally biased region" description="Polar residues" evidence="6">
    <location>
        <begin position="174"/>
        <end position="183"/>
    </location>
</feature>
<dbReference type="Gene3D" id="2.60.120.340">
    <property type="entry name" value="Nucleoplasmin core domain"/>
    <property type="match status" value="1"/>
</dbReference>
<dbReference type="InterPro" id="IPR036824">
    <property type="entry name" value="Nucleoplasmin_core_dom_sf"/>
</dbReference>
<dbReference type="AlphaFoldDB" id="A0A7S4KFM9"/>
<dbReference type="GO" id="GO:0000785">
    <property type="term" value="C:chromatin"/>
    <property type="evidence" value="ECO:0007669"/>
    <property type="project" value="TreeGrafter"/>
</dbReference>
<evidence type="ECO:0000313" key="8">
    <source>
        <dbReference type="EMBL" id="CAE2293461.1"/>
    </source>
</evidence>
<keyword evidence="3 5" id="KW-0697">Rotamase</keyword>
<comment type="catalytic activity">
    <reaction evidence="1 5">
        <text>[protein]-peptidylproline (omega=180) = [protein]-peptidylproline (omega=0)</text>
        <dbReference type="Rhea" id="RHEA:16237"/>
        <dbReference type="Rhea" id="RHEA-COMP:10747"/>
        <dbReference type="Rhea" id="RHEA-COMP:10748"/>
        <dbReference type="ChEBI" id="CHEBI:83833"/>
        <dbReference type="ChEBI" id="CHEBI:83834"/>
        <dbReference type="EC" id="5.2.1.8"/>
    </reaction>
</comment>
<dbReference type="Gene3D" id="3.10.50.40">
    <property type="match status" value="1"/>
</dbReference>
<evidence type="ECO:0000256" key="5">
    <source>
        <dbReference type="PROSITE-ProRule" id="PRU00277"/>
    </source>
</evidence>
<dbReference type="EMBL" id="HBKR01009351">
    <property type="protein sequence ID" value="CAE2293461.1"/>
    <property type="molecule type" value="Transcribed_RNA"/>
</dbReference>
<dbReference type="SUPFAM" id="SSF54534">
    <property type="entry name" value="FKBP-like"/>
    <property type="match status" value="1"/>
</dbReference>
<evidence type="ECO:0000256" key="3">
    <source>
        <dbReference type="ARBA" id="ARBA00023110"/>
    </source>
</evidence>
<dbReference type="GO" id="GO:0003755">
    <property type="term" value="F:peptidyl-prolyl cis-trans isomerase activity"/>
    <property type="evidence" value="ECO:0007669"/>
    <property type="project" value="UniProtKB-KW"/>
</dbReference>
<feature type="region of interest" description="Disordered" evidence="6">
    <location>
        <begin position="120"/>
        <end position="231"/>
    </location>
</feature>
<dbReference type="PROSITE" id="PS50059">
    <property type="entry name" value="FKBP_PPIASE"/>
    <property type="match status" value="1"/>
</dbReference>
<proteinExistence type="predicted"/>
<keyword evidence="4 5" id="KW-0413">Isomerase</keyword>
<dbReference type="InterPro" id="IPR001179">
    <property type="entry name" value="PPIase_FKBP_dom"/>
</dbReference>
<organism evidence="8">
    <name type="scientific">Paramoeba aestuarina</name>
    <dbReference type="NCBI Taxonomy" id="180227"/>
    <lineage>
        <taxon>Eukaryota</taxon>
        <taxon>Amoebozoa</taxon>
        <taxon>Discosea</taxon>
        <taxon>Flabellinia</taxon>
        <taxon>Dactylopodida</taxon>
        <taxon>Paramoebidae</taxon>
        <taxon>Paramoeba</taxon>
    </lineage>
</organism>
<feature type="compositionally biased region" description="Basic and acidic residues" evidence="6">
    <location>
        <begin position="143"/>
        <end position="154"/>
    </location>
</feature>